<sequence>MDRNKNNWILVVSLILILLFFILGVFVYPFEEIENNRASIDTNFFVYLILAVLVAPVLEEITFRGFFATNKKVKNFSKILLYLSLCLLLFNGFPYLFVAFFSLGITLLFSNKINPKVAVPVYIVLSASIFSLVHQKYADVVVFKNSYFVLLHLAGGLMLAWIALNFGIKKSIYTHAVYNLILILITFYGIQFNVAKSTSFETDSCKVVYYGNPYLESNKSIISKDSNVIEFKNSTLNNMVKYAVIYYPDIKTLNSKMPFSKYTLKIVKKDGSVLKEDEVKTAMLKTKLFFENKSNAK</sequence>
<dbReference type="GO" id="GO:0080120">
    <property type="term" value="P:CAAX-box protein maturation"/>
    <property type="evidence" value="ECO:0007669"/>
    <property type="project" value="UniProtKB-ARBA"/>
</dbReference>
<dbReference type="RefSeq" id="WP_014387435.1">
    <property type="nucleotide sequence ID" value="NC_017025.1"/>
</dbReference>
<feature type="transmembrane region" description="Helical" evidence="1">
    <location>
        <begin position="7"/>
        <end position="28"/>
    </location>
</feature>
<keyword evidence="1" id="KW-0472">Membrane</keyword>
<organism evidence="3 4">
    <name type="scientific">Flavobacterium indicum (strain DSM 17447 / CIP 109464 / GPTSA100-9)</name>
    <dbReference type="NCBI Taxonomy" id="1094466"/>
    <lineage>
        <taxon>Bacteria</taxon>
        <taxon>Pseudomonadati</taxon>
        <taxon>Bacteroidota</taxon>
        <taxon>Flavobacteriia</taxon>
        <taxon>Flavobacteriales</taxon>
        <taxon>Flavobacteriaceae</taxon>
        <taxon>Flavobacterium</taxon>
    </lineage>
</organism>
<dbReference type="KEGG" id="fin:KQS_01490"/>
<protein>
    <recommendedName>
        <fullName evidence="2">CAAX prenyl protease 2/Lysostaphin resistance protein A-like domain-containing protein</fullName>
    </recommendedName>
</protein>
<reference evidence="3 4" key="1">
    <citation type="journal article" date="2012" name="J. Bacteriol.">
        <title>Complete Genome Sequence of Flavobacterium indicum GPSTA100-9T, Isolated from Warm Spring Water.</title>
        <authorList>
            <person name="Barbier P."/>
            <person name="Houel A."/>
            <person name="Loux V."/>
            <person name="Poulain J."/>
            <person name="Bernardet J.F."/>
            <person name="Touchon M."/>
            <person name="Duchaud E."/>
        </authorList>
    </citation>
    <scope>NUCLEOTIDE SEQUENCE [LARGE SCALE GENOMIC DNA]</scope>
    <source>
        <strain evidence="4">DSM 17447 / CIP 109464 / GPTSA100-9</strain>
    </source>
</reference>
<dbReference type="eggNOG" id="ENOG5034CE5">
    <property type="taxonomic scope" value="Bacteria"/>
</dbReference>
<dbReference type="OrthoDB" id="821236at2"/>
<feature type="transmembrane region" description="Helical" evidence="1">
    <location>
        <begin position="117"/>
        <end position="134"/>
    </location>
</feature>
<dbReference type="AlphaFoldDB" id="H8XP24"/>
<dbReference type="PATRIC" id="fig|1094466.5.peg.293"/>
<feature type="transmembrane region" description="Helical" evidence="1">
    <location>
        <begin position="146"/>
        <end position="166"/>
    </location>
</feature>
<keyword evidence="1" id="KW-0812">Transmembrane</keyword>
<keyword evidence="4" id="KW-1185">Reference proteome</keyword>
<feature type="domain" description="CAAX prenyl protease 2/Lysostaphin resistance protein A-like" evidence="2">
    <location>
        <begin position="43"/>
        <end position="181"/>
    </location>
</feature>
<dbReference type="Proteomes" id="UP000007599">
    <property type="component" value="Chromosome I"/>
</dbReference>
<dbReference type="EMBL" id="HE774682">
    <property type="protein sequence ID" value="CCG52291.1"/>
    <property type="molecule type" value="Genomic_DNA"/>
</dbReference>
<keyword evidence="1" id="KW-1133">Transmembrane helix</keyword>
<feature type="transmembrane region" description="Helical" evidence="1">
    <location>
        <begin position="79"/>
        <end position="105"/>
    </location>
</feature>
<evidence type="ECO:0000313" key="3">
    <source>
        <dbReference type="EMBL" id="CCG52291.1"/>
    </source>
</evidence>
<evidence type="ECO:0000256" key="1">
    <source>
        <dbReference type="SAM" id="Phobius"/>
    </source>
</evidence>
<dbReference type="InterPro" id="IPR003675">
    <property type="entry name" value="Rce1/LyrA-like_dom"/>
</dbReference>
<evidence type="ECO:0000259" key="2">
    <source>
        <dbReference type="Pfam" id="PF02517"/>
    </source>
</evidence>
<name>H8XP24_FLAIG</name>
<feature type="transmembrane region" description="Helical" evidence="1">
    <location>
        <begin position="172"/>
        <end position="190"/>
    </location>
</feature>
<dbReference type="GO" id="GO:0004175">
    <property type="term" value="F:endopeptidase activity"/>
    <property type="evidence" value="ECO:0007669"/>
    <property type="project" value="UniProtKB-ARBA"/>
</dbReference>
<accession>H8XP24</accession>
<dbReference type="Pfam" id="PF02517">
    <property type="entry name" value="Rce1-like"/>
    <property type="match status" value="1"/>
</dbReference>
<evidence type="ECO:0000313" key="4">
    <source>
        <dbReference type="Proteomes" id="UP000007599"/>
    </source>
</evidence>
<gene>
    <name evidence="3" type="ordered locus">KQS_01490</name>
</gene>
<dbReference type="HOGENOM" id="CLU_936112_0_0_10"/>
<reference evidence="4" key="2">
    <citation type="submission" date="2012-03" db="EMBL/GenBank/DDBJ databases">
        <title>Complete genome sequence of Flavobacterium indicum GPTSA100-9T, isolated from warm spring water.</title>
        <authorList>
            <person name="Barbier P."/>
            <person name="Houel A."/>
            <person name="Loux V."/>
            <person name="Poulain J."/>
            <person name="Bernardet J.-F."/>
            <person name="Touchon M."/>
            <person name="Duchaud E."/>
        </authorList>
    </citation>
    <scope>NUCLEOTIDE SEQUENCE [LARGE SCALE GENOMIC DNA]</scope>
    <source>
        <strain evidence="4">DSM 17447 / CIP 109464 / GPTSA100-9</strain>
    </source>
</reference>
<feature type="transmembrane region" description="Helical" evidence="1">
    <location>
        <begin position="44"/>
        <end position="67"/>
    </location>
</feature>
<proteinExistence type="predicted"/>